<dbReference type="GeneID" id="85386638"/>
<sequence>MIEPPRPRALLTAIAAEKGLDLNLAQLLVICANLVVLDGKCDTLRFSHRSVRDFLSHRWAFLPGTAHHNLASLCIGVCSRGLDPVSIDGVQIPSDDFYTYASMYWPVHSKLALKFGKDTLTTKRVENDVTTFIFDEDWDTTLC</sequence>
<evidence type="ECO:0000313" key="2">
    <source>
        <dbReference type="Proteomes" id="UP001244207"/>
    </source>
</evidence>
<dbReference type="EMBL" id="JAHMHS010000062">
    <property type="protein sequence ID" value="KAK1723641.1"/>
    <property type="molecule type" value="Genomic_DNA"/>
</dbReference>
<dbReference type="RefSeq" id="XP_060363696.1">
    <property type="nucleotide sequence ID" value="XM_060502739.1"/>
</dbReference>
<gene>
    <name evidence="1" type="ORF">BDZ83DRAFT_385527</name>
</gene>
<comment type="caution">
    <text evidence="1">The sequence shown here is derived from an EMBL/GenBank/DDBJ whole genome shotgun (WGS) entry which is preliminary data.</text>
</comment>
<organism evidence="1 2">
    <name type="scientific">Glomerella acutata</name>
    <name type="common">Colletotrichum acutatum</name>
    <dbReference type="NCBI Taxonomy" id="27357"/>
    <lineage>
        <taxon>Eukaryota</taxon>
        <taxon>Fungi</taxon>
        <taxon>Dikarya</taxon>
        <taxon>Ascomycota</taxon>
        <taxon>Pezizomycotina</taxon>
        <taxon>Sordariomycetes</taxon>
        <taxon>Hypocreomycetidae</taxon>
        <taxon>Glomerellales</taxon>
        <taxon>Glomerellaceae</taxon>
        <taxon>Colletotrichum</taxon>
        <taxon>Colletotrichum acutatum species complex</taxon>
    </lineage>
</organism>
<accession>A0AAD8ULP5</accession>
<protein>
    <submittedName>
        <fullName evidence="1">Uncharacterized protein</fullName>
    </submittedName>
</protein>
<evidence type="ECO:0000313" key="1">
    <source>
        <dbReference type="EMBL" id="KAK1723641.1"/>
    </source>
</evidence>
<keyword evidence="2" id="KW-1185">Reference proteome</keyword>
<proteinExistence type="predicted"/>
<name>A0AAD8ULP5_GLOAC</name>
<dbReference type="AlphaFoldDB" id="A0AAD8ULP5"/>
<dbReference type="Proteomes" id="UP001244207">
    <property type="component" value="Unassembled WGS sequence"/>
</dbReference>
<reference evidence="1" key="1">
    <citation type="submission" date="2021-12" db="EMBL/GenBank/DDBJ databases">
        <title>Comparative genomics, transcriptomics and evolutionary studies reveal genomic signatures of adaptation to plant cell wall in hemibiotrophic fungi.</title>
        <authorList>
            <consortium name="DOE Joint Genome Institute"/>
            <person name="Baroncelli R."/>
            <person name="Diaz J.F."/>
            <person name="Benocci T."/>
            <person name="Peng M."/>
            <person name="Battaglia E."/>
            <person name="Haridas S."/>
            <person name="Andreopoulos W."/>
            <person name="Labutti K."/>
            <person name="Pangilinan J."/>
            <person name="Floch G.L."/>
            <person name="Makela M.R."/>
            <person name="Henrissat B."/>
            <person name="Grigoriev I.V."/>
            <person name="Crouch J.A."/>
            <person name="De Vries R.P."/>
            <person name="Sukno S.A."/>
            <person name="Thon M.R."/>
        </authorList>
    </citation>
    <scope>NUCLEOTIDE SEQUENCE</scope>
    <source>
        <strain evidence="1">CBS 112980</strain>
    </source>
</reference>